<evidence type="ECO:0000313" key="2">
    <source>
        <dbReference type="EMBL" id="KAF2762649.1"/>
    </source>
</evidence>
<evidence type="ECO:0000313" key="3">
    <source>
        <dbReference type="Proteomes" id="UP000799437"/>
    </source>
</evidence>
<proteinExistence type="predicted"/>
<evidence type="ECO:0000256" key="1">
    <source>
        <dbReference type="SAM" id="MobiDB-lite"/>
    </source>
</evidence>
<feature type="region of interest" description="Disordered" evidence="1">
    <location>
        <begin position="325"/>
        <end position="368"/>
    </location>
</feature>
<feature type="compositionally biased region" description="Polar residues" evidence="1">
    <location>
        <begin position="197"/>
        <end position="209"/>
    </location>
</feature>
<dbReference type="EMBL" id="ML996565">
    <property type="protein sequence ID" value="KAF2762649.1"/>
    <property type="molecule type" value="Genomic_DNA"/>
</dbReference>
<sequence>MPLRITPVKNLFSDDPQSAPAGITQDLLSDSDDNDTDVEPTELGEYVRYYLDTLNDVQFKWFTDRENYPKILEAYSRARGPVISIIQARVHKSRIHGPGVPPERWDIYPTINVHLLKEALRDCFQKEFGETSRRRRASDTDTDGKQPDLRARLVEAREITHALARLAMSPVALEEAMTVTQALARALRDQDDPRTRVATQAMATSPSKNTDGKRPVIQEIASTPQTVLAANRQNIATAQASQTVAGSPRPEVSTSSLNTPRERAVSQAGPSSGHILMSEDDRFAGARAATRELMESMYGSRQIPTRGTGWHPLWTEVPRGMESASQSRQYWPLPLPQTSIGGVPRGLRYPGSQEDSSDILPGESMMRH</sequence>
<organism evidence="2 3">
    <name type="scientific">Pseudovirgaria hyperparasitica</name>
    <dbReference type="NCBI Taxonomy" id="470096"/>
    <lineage>
        <taxon>Eukaryota</taxon>
        <taxon>Fungi</taxon>
        <taxon>Dikarya</taxon>
        <taxon>Ascomycota</taxon>
        <taxon>Pezizomycotina</taxon>
        <taxon>Dothideomycetes</taxon>
        <taxon>Dothideomycetes incertae sedis</taxon>
        <taxon>Acrospermales</taxon>
        <taxon>Acrospermaceae</taxon>
        <taxon>Pseudovirgaria</taxon>
    </lineage>
</organism>
<feature type="region of interest" description="Disordered" evidence="1">
    <location>
        <begin position="11"/>
        <end position="37"/>
    </location>
</feature>
<feature type="region of interest" description="Disordered" evidence="1">
    <location>
        <begin position="190"/>
        <end position="214"/>
    </location>
</feature>
<protein>
    <submittedName>
        <fullName evidence="2">Uncharacterized protein</fullName>
    </submittedName>
</protein>
<gene>
    <name evidence="2" type="ORF">EJ05DRAFT_495521</name>
</gene>
<dbReference type="RefSeq" id="XP_033605100.1">
    <property type="nucleotide sequence ID" value="XM_033746259.1"/>
</dbReference>
<reference evidence="2" key="1">
    <citation type="journal article" date="2020" name="Stud. Mycol.">
        <title>101 Dothideomycetes genomes: a test case for predicting lifestyles and emergence of pathogens.</title>
        <authorList>
            <person name="Haridas S."/>
            <person name="Albert R."/>
            <person name="Binder M."/>
            <person name="Bloem J."/>
            <person name="Labutti K."/>
            <person name="Salamov A."/>
            <person name="Andreopoulos B."/>
            <person name="Baker S."/>
            <person name="Barry K."/>
            <person name="Bills G."/>
            <person name="Bluhm B."/>
            <person name="Cannon C."/>
            <person name="Castanera R."/>
            <person name="Culley D."/>
            <person name="Daum C."/>
            <person name="Ezra D."/>
            <person name="Gonzalez J."/>
            <person name="Henrissat B."/>
            <person name="Kuo A."/>
            <person name="Liang C."/>
            <person name="Lipzen A."/>
            <person name="Lutzoni F."/>
            <person name="Magnuson J."/>
            <person name="Mondo S."/>
            <person name="Nolan M."/>
            <person name="Ohm R."/>
            <person name="Pangilinan J."/>
            <person name="Park H.-J."/>
            <person name="Ramirez L."/>
            <person name="Alfaro M."/>
            <person name="Sun H."/>
            <person name="Tritt A."/>
            <person name="Yoshinaga Y."/>
            <person name="Zwiers L.-H."/>
            <person name="Turgeon B."/>
            <person name="Goodwin S."/>
            <person name="Spatafora J."/>
            <person name="Crous P."/>
            <person name="Grigoriev I."/>
        </authorList>
    </citation>
    <scope>NUCLEOTIDE SEQUENCE</scope>
    <source>
        <strain evidence="2">CBS 121739</strain>
    </source>
</reference>
<dbReference type="GeneID" id="54487313"/>
<accession>A0A6A6WKW3</accession>
<feature type="region of interest" description="Disordered" evidence="1">
    <location>
        <begin position="239"/>
        <end position="276"/>
    </location>
</feature>
<keyword evidence="3" id="KW-1185">Reference proteome</keyword>
<name>A0A6A6WKW3_9PEZI</name>
<dbReference type="AlphaFoldDB" id="A0A6A6WKW3"/>
<dbReference type="Proteomes" id="UP000799437">
    <property type="component" value="Unassembled WGS sequence"/>
</dbReference>
<feature type="region of interest" description="Disordered" evidence="1">
    <location>
        <begin position="129"/>
        <end position="148"/>
    </location>
</feature>